<sequence>MATTKQTNLVIPEVMATIIQAELNKKIRFAPIADVDTTLVGQPGNKVSVPAYKYIGDATVIPEGEPIPLDLLEAVKKEMEIKKVGKGVELTDEAILAAIGDPKGEAARQIALAIANAIDNFLLEAAKTTTVAHVGDVKLIDTIDNAIAKFGDEELEPMVLFVNPSDAGALRKAAADNWTRPSDLGDTIVTTGVFGELLGAEVVRTKKLAVGEALLVKKGALKLFLKRDTLVETDRDIIRKTTVITGDKHFGAYLYNDAKAVKITSA</sequence>
<proteinExistence type="predicted"/>
<comment type="caution">
    <text evidence="1">The sequence shown here is derived from an EMBL/GenBank/DDBJ whole genome shotgun (WGS) entry which is preliminary data.</text>
</comment>
<dbReference type="EMBL" id="PIWU01000002">
    <property type="protein sequence ID" value="PKE57279.1"/>
    <property type="molecule type" value="Genomic_DNA"/>
</dbReference>
<name>A0ACC9MUC1_9STAP</name>
<evidence type="ECO:0000313" key="2">
    <source>
        <dbReference type="Proteomes" id="UP000233606"/>
    </source>
</evidence>
<gene>
    <name evidence="1" type="ORF">CW682_01320</name>
</gene>
<evidence type="ECO:0000313" key="1">
    <source>
        <dbReference type="EMBL" id="PKE57279.1"/>
    </source>
</evidence>
<organism evidence="1 2">
    <name type="scientific">Macrococcoides caseolyticum</name>
    <dbReference type="NCBI Taxonomy" id="69966"/>
    <lineage>
        <taxon>Bacteria</taxon>
        <taxon>Bacillati</taxon>
        <taxon>Bacillota</taxon>
        <taxon>Bacilli</taxon>
        <taxon>Bacillales</taxon>
        <taxon>Staphylococcaceae</taxon>
        <taxon>Macrococcoides</taxon>
    </lineage>
</organism>
<keyword evidence="2" id="KW-1185">Reference proteome</keyword>
<accession>A0ACC9MUC1</accession>
<dbReference type="Proteomes" id="UP000233606">
    <property type="component" value="Unassembled WGS sequence"/>
</dbReference>
<reference evidence="1" key="1">
    <citation type="submission" date="2017-12" db="EMBL/GenBank/DDBJ databases">
        <title>Genomics of Macrococcus caseolyticus.</title>
        <authorList>
            <person name="MacFadyen A.C."/>
            <person name="Paterson G.K."/>
        </authorList>
    </citation>
    <scope>NUCLEOTIDE SEQUENCE</scope>
    <source>
        <strain evidence="1">5459_5_49</strain>
    </source>
</reference>
<protein>
    <submittedName>
        <fullName evidence="1">N4-gp56 family major capsid protein</fullName>
    </submittedName>
</protein>